<keyword evidence="1" id="KW-0808">Transferase</keyword>
<dbReference type="InterPro" id="IPR027417">
    <property type="entry name" value="P-loop_NTPase"/>
</dbReference>
<dbReference type="SUPFAM" id="SSF52540">
    <property type="entry name" value="P-loop containing nucleoside triphosphate hydrolases"/>
    <property type="match status" value="1"/>
</dbReference>
<sequence>MIICVCGMIASGKSTWCEKQGGIISDYDLIGDKNEQIKFTLNMDNKGEDVFHITCFPTPKEREMFTDRNVKYVWINTSWEQCYENIFRRNRKRDIKNIECTLSSNEDIYEKYQHSNIQFEIIDVFPTEEKW</sequence>
<protein>
    <submittedName>
        <fullName evidence="1">Putative kinase-loop containing nucleoside triphosphate hydrolase</fullName>
    </submittedName>
</protein>
<keyword evidence="1" id="KW-0378">Hydrolase</keyword>
<name>A0A8S5UPZ3_9CAUD</name>
<organism evidence="1">
    <name type="scientific">Siphoviridae sp. ct5FX1</name>
    <dbReference type="NCBI Taxonomy" id="2825335"/>
    <lineage>
        <taxon>Viruses</taxon>
        <taxon>Duplodnaviria</taxon>
        <taxon>Heunggongvirae</taxon>
        <taxon>Uroviricota</taxon>
        <taxon>Caudoviricetes</taxon>
    </lineage>
</organism>
<dbReference type="Gene3D" id="3.40.50.300">
    <property type="entry name" value="P-loop containing nucleotide triphosphate hydrolases"/>
    <property type="match status" value="1"/>
</dbReference>
<dbReference type="EMBL" id="BK016115">
    <property type="protein sequence ID" value="DAF96484.1"/>
    <property type="molecule type" value="Genomic_DNA"/>
</dbReference>
<dbReference type="GO" id="GO:0016301">
    <property type="term" value="F:kinase activity"/>
    <property type="evidence" value="ECO:0007669"/>
    <property type="project" value="UniProtKB-KW"/>
</dbReference>
<reference evidence="1" key="1">
    <citation type="journal article" date="2021" name="Proc. Natl. Acad. Sci. U.S.A.">
        <title>A Catalog of Tens of Thousands of Viruses from Human Metagenomes Reveals Hidden Associations with Chronic Diseases.</title>
        <authorList>
            <person name="Tisza M.J."/>
            <person name="Buck C.B."/>
        </authorList>
    </citation>
    <scope>NUCLEOTIDE SEQUENCE</scope>
    <source>
        <strain evidence="1">Ct5FX1</strain>
    </source>
</reference>
<accession>A0A8S5UPZ3</accession>
<evidence type="ECO:0000313" key="1">
    <source>
        <dbReference type="EMBL" id="DAF96484.1"/>
    </source>
</evidence>
<dbReference type="GO" id="GO:0016787">
    <property type="term" value="F:hydrolase activity"/>
    <property type="evidence" value="ECO:0007669"/>
    <property type="project" value="UniProtKB-KW"/>
</dbReference>
<keyword evidence="1" id="KW-0418">Kinase</keyword>
<proteinExistence type="predicted"/>